<feature type="compositionally biased region" description="Low complexity" evidence="8">
    <location>
        <begin position="604"/>
        <end position="623"/>
    </location>
</feature>
<reference evidence="10" key="1">
    <citation type="journal article" date="2020" name="Stud. Mycol.">
        <title>101 Dothideomycetes genomes: a test case for predicting lifestyles and emergence of pathogens.</title>
        <authorList>
            <person name="Haridas S."/>
            <person name="Albert R."/>
            <person name="Binder M."/>
            <person name="Bloem J."/>
            <person name="Labutti K."/>
            <person name="Salamov A."/>
            <person name="Andreopoulos B."/>
            <person name="Baker S."/>
            <person name="Barry K."/>
            <person name="Bills G."/>
            <person name="Bluhm B."/>
            <person name="Cannon C."/>
            <person name="Castanera R."/>
            <person name="Culley D."/>
            <person name="Daum C."/>
            <person name="Ezra D."/>
            <person name="Gonzalez J."/>
            <person name="Henrissat B."/>
            <person name="Kuo A."/>
            <person name="Liang C."/>
            <person name="Lipzen A."/>
            <person name="Lutzoni F."/>
            <person name="Magnuson J."/>
            <person name="Mondo S."/>
            <person name="Nolan M."/>
            <person name="Ohm R."/>
            <person name="Pangilinan J."/>
            <person name="Park H.-J."/>
            <person name="Ramirez L."/>
            <person name="Alfaro M."/>
            <person name="Sun H."/>
            <person name="Tritt A."/>
            <person name="Yoshinaga Y."/>
            <person name="Zwiers L.-H."/>
            <person name="Turgeon B."/>
            <person name="Goodwin S."/>
            <person name="Spatafora J."/>
            <person name="Crous P."/>
            <person name="Grigoriev I."/>
        </authorList>
    </citation>
    <scope>NUCLEOTIDE SEQUENCE</scope>
    <source>
        <strain evidence="10">CBS 113389</strain>
    </source>
</reference>
<evidence type="ECO:0000256" key="3">
    <source>
        <dbReference type="ARBA" id="ARBA00011375"/>
    </source>
</evidence>
<dbReference type="SUPFAM" id="SSF48371">
    <property type="entry name" value="ARM repeat"/>
    <property type="match status" value="1"/>
</dbReference>
<name>A0A6A6PIR8_9PEZI</name>
<evidence type="ECO:0000256" key="4">
    <source>
        <dbReference type="ARBA" id="ARBA00022618"/>
    </source>
</evidence>
<dbReference type="PANTHER" id="PTHR21567:SF9">
    <property type="entry name" value="CLIP-ASSOCIATING PROTEIN"/>
    <property type="match status" value="1"/>
</dbReference>
<dbReference type="OrthoDB" id="46159at2759"/>
<feature type="domain" description="TOG" evidence="9">
    <location>
        <begin position="284"/>
        <end position="523"/>
    </location>
</feature>
<dbReference type="GO" id="GO:0005876">
    <property type="term" value="C:spindle microtubule"/>
    <property type="evidence" value="ECO:0007669"/>
    <property type="project" value="TreeGrafter"/>
</dbReference>
<dbReference type="InterPro" id="IPR034085">
    <property type="entry name" value="TOG"/>
</dbReference>
<feature type="compositionally biased region" description="Low complexity" evidence="8">
    <location>
        <begin position="674"/>
        <end position="695"/>
    </location>
</feature>
<keyword evidence="6" id="KW-0131">Cell cycle</keyword>
<evidence type="ECO:0000256" key="7">
    <source>
        <dbReference type="ARBA" id="ARBA00024889"/>
    </source>
</evidence>
<keyword evidence="6" id="KW-0498">Mitosis</keyword>
<comment type="similarity">
    <text evidence="2">Belongs to the CLASP family.</text>
</comment>
<keyword evidence="5" id="KW-0493">Microtubule</keyword>
<sequence>MDTQAATLLSTLKRPAASSDSKLALLNTLKSDIKHYRVPESAQATIFECIKLAITQQASSNISASAFSTLGHLVKRLKIQDASGQSIVQLAPRLWPAIHDRLGDTRESTRAAASQAMTDLYPFLTTEVETMIRDDAIAGSNPRARQAGIQWVLKMHQEEAMPFKSYVQAIVARLEDSDGTVRETAKNVLIELFRDAPERAKADLKKQLKVFSVRLSIESQILAQITSPASLSTSQNQPALALEHKVDMLASMPNLAASINSEAAQPPPQEVVKMDPIYVQSRSELDEIFRDMPPHFEGKETEQNWTPRDKSILKLRRLTKGNAPSEYHQAFMAGIKSVMDGILKVANSLRTTMSTNGCQLVQELARTLGPAMDPHVEVLLQSFIKMSAVTKHIAAEAGKMTCDAIFQNCSYKHAMMQHIWYAAQDKNAQTRMCAPEWLKTILRRQSSYKQHFDGSGGLELAEKCIKKGLEDPKPEVKESMRAAYWTFAKGWPDKASAIMSTLDPKSKTALERDSNNPHAALHASQSSNSGAGARATGAASRNALREMMAEQRKAKAAGLLPDRPSSAMAQLSPARPRVPSNLHNGARVPSNLHSSSRPEARVVSSTSTATATPGSAAAKKGASLMSGPVRRPRRPEIARPQTADPYASKRPLRPETPAESTPGNSPPKGTGTIAPGHAASPSASPAKRSSRPSFAMSMDSGIPHMAEEEGFTMVLPNLPSHPLPTRNRSPLAYRSPLKAMFEEAREMVESFEPRAERSVEPEERAAPPRSISPIKLAPMEDVQIYEDPFVANDGEAPTDGERKVLGELPVNENVRLQSPTQSPASGDGQGSPRNLADVRSPLIATAQDRAEVQRNRRLLGAGIDRIRAKTLDAHGFRRVQDVAKSELDIWEGGKKYTELMGALVEYLQTFDEEPRFAQLAPSKTAGLKVQALGLTRTLLQLHKKQAFAWHAQVLVGVLACRRGVDGSGHVVAEIEKTAADIVAQAESSAAACIDAIVQYLPSVRRDKSASRSTAMALTLLRQLLSSAKTQSADLGPERKIRLVQTTAKFLDDREAEVRKADVELASELFELFGSSKAEFWNEFKGTDEGRLGLLTYYIARRGRAAA</sequence>
<feature type="region of interest" description="Disordered" evidence="8">
    <location>
        <begin position="507"/>
        <end position="699"/>
    </location>
</feature>
<feature type="compositionally biased region" description="Basic and acidic residues" evidence="8">
    <location>
        <begin position="543"/>
        <end position="553"/>
    </location>
</feature>
<feature type="domain" description="TOG" evidence="9">
    <location>
        <begin position="1"/>
        <end position="221"/>
    </location>
</feature>
<dbReference type="GO" id="GO:0005881">
    <property type="term" value="C:cytoplasmic microtubule"/>
    <property type="evidence" value="ECO:0007669"/>
    <property type="project" value="TreeGrafter"/>
</dbReference>
<dbReference type="Pfam" id="PF12348">
    <property type="entry name" value="CLASP_N"/>
    <property type="match status" value="2"/>
</dbReference>
<dbReference type="GO" id="GO:0060172">
    <property type="term" value="P:astral microtubule depolymerization"/>
    <property type="evidence" value="ECO:0007669"/>
    <property type="project" value="TreeGrafter"/>
</dbReference>
<organism evidence="10 11">
    <name type="scientific">Neohortaea acidophila</name>
    <dbReference type="NCBI Taxonomy" id="245834"/>
    <lineage>
        <taxon>Eukaryota</taxon>
        <taxon>Fungi</taxon>
        <taxon>Dikarya</taxon>
        <taxon>Ascomycota</taxon>
        <taxon>Pezizomycotina</taxon>
        <taxon>Dothideomycetes</taxon>
        <taxon>Dothideomycetidae</taxon>
        <taxon>Mycosphaerellales</taxon>
        <taxon>Teratosphaeriaceae</taxon>
        <taxon>Neohortaea</taxon>
    </lineage>
</organism>
<dbReference type="GO" id="GO:0005815">
    <property type="term" value="C:microtubule organizing center"/>
    <property type="evidence" value="ECO:0007669"/>
    <property type="project" value="TreeGrafter"/>
</dbReference>
<dbReference type="GO" id="GO:1990023">
    <property type="term" value="C:mitotic spindle midzone"/>
    <property type="evidence" value="ECO:0007669"/>
    <property type="project" value="TreeGrafter"/>
</dbReference>
<comment type="function">
    <text evidence="7">Microtubule binding protein that promotes the stabilization of dynamic microtubules. Required for mitotic spindle formation.</text>
</comment>
<evidence type="ECO:0000256" key="5">
    <source>
        <dbReference type="ARBA" id="ARBA00022701"/>
    </source>
</evidence>
<dbReference type="PANTHER" id="PTHR21567">
    <property type="entry name" value="CLASP"/>
    <property type="match status" value="1"/>
</dbReference>
<evidence type="ECO:0000313" key="10">
    <source>
        <dbReference type="EMBL" id="KAF2479423.1"/>
    </source>
</evidence>
<comment type="subcellular location">
    <subcellularLocation>
        <location evidence="1">Cytoplasm</location>
        <location evidence="1">Cytoskeleton</location>
        <location evidence="1">Spindle</location>
    </subcellularLocation>
</comment>
<evidence type="ECO:0000256" key="8">
    <source>
        <dbReference type="SAM" id="MobiDB-lite"/>
    </source>
</evidence>
<comment type="subunit">
    <text evidence="3">Interacts with microtubules.</text>
</comment>
<dbReference type="RefSeq" id="XP_033585993.1">
    <property type="nucleotide sequence ID" value="XM_033736227.1"/>
</dbReference>
<accession>A0A6A6PIR8</accession>
<dbReference type="InterPro" id="IPR011989">
    <property type="entry name" value="ARM-like"/>
</dbReference>
<evidence type="ECO:0000259" key="9">
    <source>
        <dbReference type="SMART" id="SM01349"/>
    </source>
</evidence>
<dbReference type="GO" id="GO:0051301">
    <property type="term" value="P:cell division"/>
    <property type="evidence" value="ECO:0007669"/>
    <property type="project" value="UniProtKB-KW"/>
</dbReference>
<evidence type="ECO:0000256" key="6">
    <source>
        <dbReference type="ARBA" id="ARBA00022776"/>
    </source>
</evidence>
<gene>
    <name evidence="10" type="ORF">BDY17DRAFT_318831</name>
</gene>
<dbReference type="GeneID" id="54477229"/>
<feature type="region of interest" description="Disordered" evidence="8">
    <location>
        <begin position="816"/>
        <end position="835"/>
    </location>
</feature>
<dbReference type="GO" id="GO:0008017">
    <property type="term" value="F:microtubule binding"/>
    <property type="evidence" value="ECO:0007669"/>
    <property type="project" value="TreeGrafter"/>
</dbReference>
<dbReference type="EMBL" id="MU001641">
    <property type="protein sequence ID" value="KAF2479423.1"/>
    <property type="molecule type" value="Genomic_DNA"/>
</dbReference>
<evidence type="ECO:0000256" key="1">
    <source>
        <dbReference type="ARBA" id="ARBA00004186"/>
    </source>
</evidence>
<dbReference type="Gene3D" id="1.25.10.10">
    <property type="entry name" value="Leucine-rich Repeat Variant"/>
    <property type="match status" value="3"/>
</dbReference>
<dbReference type="Proteomes" id="UP000799767">
    <property type="component" value="Unassembled WGS sequence"/>
</dbReference>
<feature type="compositionally biased region" description="Low complexity" evidence="8">
    <location>
        <begin position="526"/>
        <end position="542"/>
    </location>
</feature>
<dbReference type="SMART" id="SM01349">
    <property type="entry name" value="TOG"/>
    <property type="match status" value="2"/>
</dbReference>
<dbReference type="InterPro" id="IPR016024">
    <property type="entry name" value="ARM-type_fold"/>
</dbReference>
<evidence type="ECO:0000256" key="2">
    <source>
        <dbReference type="ARBA" id="ARBA00009549"/>
    </source>
</evidence>
<dbReference type="InterPro" id="IPR024395">
    <property type="entry name" value="CLASP_N_dom"/>
</dbReference>
<keyword evidence="11" id="KW-1185">Reference proteome</keyword>
<dbReference type="AlphaFoldDB" id="A0A6A6PIR8"/>
<protein>
    <submittedName>
        <fullName evidence="10">Clasp N terminal-domain-containing protein</fullName>
    </submittedName>
</protein>
<dbReference type="GO" id="GO:0090307">
    <property type="term" value="P:mitotic spindle assembly"/>
    <property type="evidence" value="ECO:0007669"/>
    <property type="project" value="TreeGrafter"/>
</dbReference>
<keyword evidence="4" id="KW-0132">Cell division</keyword>
<proteinExistence type="inferred from homology"/>
<evidence type="ECO:0000313" key="11">
    <source>
        <dbReference type="Proteomes" id="UP000799767"/>
    </source>
</evidence>